<accession>A0A170PIJ8</accession>
<dbReference type="EMBL" id="LN890655">
    <property type="protein sequence ID" value="CUS04903.2"/>
    <property type="molecule type" value="Genomic_DNA"/>
</dbReference>
<evidence type="ECO:0008006" key="3">
    <source>
        <dbReference type="Google" id="ProtNLM"/>
    </source>
</evidence>
<evidence type="ECO:0000313" key="1">
    <source>
        <dbReference type="EMBL" id="CUS04903.2"/>
    </source>
</evidence>
<name>A0A170PIJ8_9CHLR</name>
<protein>
    <recommendedName>
        <fullName evidence="3">BrnT family toxin</fullName>
    </recommendedName>
</protein>
<dbReference type="Pfam" id="PF04365">
    <property type="entry name" value="BrnT_toxin"/>
    <property type="match status" value="1"/>
</dbReference>
<keyword evidence="2" id="KW-1185">Reference proteome</keyword>
<proteinExistence type="predicted"/>
<dbReference type="Proteomes" id="UP000215027">
    <property type="component" value="Chromosome I"/>
</dbReference>
<sequence length="122" mass="14445">MGGVALVRLPVAYKWNRTYTLRMRIEWDQRKNRANVRKHQLDFADAWKVFLRPLLVALDERSGLEFPEDRLIGIGMLDETRNVVIVFTELNEDVIRVISLRKALAHERERYQEAFRDEFGSV</sequence>
<evidence type="ECO:0000313" key="2">
    <source>
        <dbReference type="Proteomes" id="UP000215027"/>
    </source>
</evidence>
<reference evidence="1" key="1">
    <citation type="submission" date="2016-01" db="EMBL/GenBank/DDBJ databases">
        <authorList>
            <person name="Mcilroy J.S."/>
            <person name="Karst M S."/>
            <person name="Albertsen M."/>
        </authorList>
    </citation>
    <scope>NUCLEOTIDE SEQUENCE</scope>
    <source>
        <strain evidence="1">Cfx-K</strain>
    </source>
</reference>
<dbReference type="AlphaFoldDB" id="A0A170PIJ8"/>
<dbReference type="InterPro" id="IPR038573">
    <property type="entry name" value="BrnT_sf"/>
</dbReference>
<organism evidence="1 2">
    <name type="scientific">Candidatus Promineifilum breve</name>
    <dbReference type="NCBI Taxonomy" id="1806508"/>
    <lineage>
        <taxon>Bacteria</taxon>
        <taxon>Bacillati</taxon>
        <taxon>Chloroflexota</taxon>
        <taxon>Ardenticatenia</taxon>
        <taxon>Candidatus Promineifilales</taxon>
        <taxon>Candidatus Promineifilaceae</taxon>
        <taxon>Candidatus Promineifilum</taxon>
    </lineage>
</organism>
<dbReference type="InterPro" id="IPR007460">
    <property type="entry name" value="BrnT_toxin"/>
</dbReference>
<dbReference type="Gene3D" id="3.10.450.530">
    <property type="entry name" value="Ribonuclease toxin, BrnT, of type II toxin-antitoxin system"/>
    <property type="match status" value="1"/>
</dbReference>
<dbReference type="KEGG" id="pbf:CFX0092_A3025"/>
<gene>
    <name evidence="1" type="ORF">CFX0092_A3025</name>
</gene>